<dbReference type="InterPro" id="IPR009100">
    <property type="entry name" value="AcylCoA_DH/oxidase_NM_dom_sf"/>
</dbReference>
<dbReference type="Gene3D" id="2.40.110.10">
    <property type="entry name" value="Butyryl-CoA Dehydrogenase, subunit A, domain 2"/>
    <property type="match status" value="1"/>
</dbReference>
<dbReference type="KEGG" id="dol:Dole_3129"/>
<dbReference type="RefSeq" id="WP_012176542.1">
    <property type="nucleotide sequence ID" value="NC_009943.1"/>
</dbReference>
<name>A8ZZR0_DESOH</name>
<proteinExistence type="predicted"/>
<evidence type="ECO:0000313" key="1">
    <source>
        <dbReference type="EMBL" id="ABW68932.1"/>
    </source>
</evidence>
<dbReference type="STRING" id="96561.Dole_3129"/>
<organism evidence="1 2">
    <name type="scientific">Desulfosudis oleivorans (strain DSM 6200 / JCM 39069 / Hxd3)</name>
    <name type="common">Desulfococcus oleovorans</name>
    <dbReference type="NCBI Taxonomy" id="96561"/>
    <lineage>
        <taxon>Bacteria</taxon>
        <taxon>Pseudomonadati</taxon>
        <taxon>Thermodesulfobacteriota</taxon>
        <taxon>Desulfobacteria</taxon>
        <taxon>Desulfobacterales</taxon>
        <taxon>Desulfosudaceae</taxon>
        <taxon>Desulfosudis</taxon>
    </lineage>
</organism>
<dbReference type="GO" id="GO:0016627">
    <property type="term" value="F:oxidoreductase activity, acting on the CH-CH group of donors"/>
    <property type="evidence" value="ECO:0007669"/>
    <property type="project" value="InterPro"/>
</dbReference>
<dbReference type="HOGENOM" id="CLU_873542_0_0_7"/>
<reference evidence="1 2" key="1">
    <citation type="submission" date="2007-10" db="EMBL/GenBank/DDBJ databases">
        <title>Complete sequence of Desulfococcus oleovorans Hxd3.</title>
        <authorList>
            <consortium name="US DOE Joint Genome Institute"/>
            <person name="Copeland A."/>
            <person name="Lucas S."/>
            <person name="Lapidus A."/>
            <person name="Barry K."/>
            <person name="Glavina del Rio T."/>
            <person name="Dalin E."/>
            <person name="Tice H."/>
            <person name="Pitluck S."/>
            <person name="Kiss H."/>
            <person name="Brettin T."/>
            <person name="Bruce D."/>
            <person name="Detter J.C."/>
            <person name="Han C."/>
            <person name="Schmutz J."/>
            <person name="Larimer F."/>
            <person name="Land M."/>
            <person name="Hauser L."/>
            <person name="Kyrpides N."/>
            <person name="Kim E."/>
            <person name="Wawrik B."/>
            <person name="Richardson P."/>
        </authorList>
    </citation>
    <scope>NUCLEOTIDE SEQUENCE [LARGE SCALE GENOMIC DNA]</scope>
    <source>
        <strain evidence="2">DSM 6200 / JCM 39069 / Hxd3</strain>
    </source>
</reference>
<dbReference type="SUPFAM" id="SSF56645">
    <property type="entry name" value="Acyl-CoA dehydrogenase NM domain-like"/>
    <property type="match status" value="1"/>
</dbReference>
<sequence length="318" mass="34649">MKNALATIHDTYLERCDNSGLQKKTWRDTIAVAFPPDLGDGRTTRPSTRLAGEGGDLGCALLWIVQSALVRPFLSLIRLQADLTPDQTSLLSTFGQTDCGAMAHSEPKEAPVVLTTETVGFRLNGIKKYITAGSQADFILMSARGPGEEKVSRLLLLPVSALSAQEIIPLDLEALRTTSHGRLTLVDKTVPGHYLLPLTPPMVRKGLKLNGLVERSLIMEAVLAFMLYLNRRLGRQLSYAPADEATIKKLAGQQTEFTTAVICQARSGAQVCPQWVDLHTVSTGIESICNAAADLDPDTNTDLAKRINDLRFIRSLWG</sequence>
<dbReference type="eggNOG" id="COG1960">
    <property type="taxonomic scope" value="Bacteria"/>
</dbReference>
<accession>A8ZZR0</accession>
<dbReference type="InterPro" id="IPR046373">
    <property type="entry name" value="Acyl-CoA_Oxase/DH_mid-dom_sf"/>
</dbReference>
<gene>
    <name evidence="1" type="ordered locus">Dole_3129</name>
</gene>
<keyword evidence="2" id="KW-1185">Reference proteome</keyword>
<evidence type="ECO:0008006" key="3">
    <source>
        <dbReference type="Google" id="ProtNLM"/>
    </source>
</evidence>
<dbReference type="EMBL" id="CP000859">
    <property type="protein sequence ID" value="ABW68932.1"/>
    <property type="molecule type" value="Genomic_DNA"/>
</dbReference>
<dbReference type="AlphaFoldDB" id="A8ZZR0"/>
<evidence type="ECO:0000313" key="2">
    <source>
        <dbReference type="Proteomes" id="UP000008561"/>
    </source>
</evidence>
<dbReference type="Proteomes" id="UP000008561">
    <property type="component" value="Chromosome"/>
</dbReference>
<protein>
    <recommendedName>
        <fullName evidence="3">Acyl-CoA dehydrogenase</fullName>
    </recommendedName>
</protein>